<evidence type="ECO:0000256" key="6">
    <source>
        <dbReference type="ARBA" id="ARBA00022777"/>
    </source>
</evidence>
<dbReference type="NCBIfam" id="TIGR01767">
    <property type="entry name" value="MTRK"/>
    <property type="match status" value="1"/>
</dbReference>
<dbReference type="Proteomes" id="UP000190042">
    <property type="component" value="Unassembled WGS sequence"/>
</dbReference>
<keyword evidence="5" id="KW-0547">Nucleotide-binding</keyword>
<keyword evidence="6 9" id="KW-0418">Kinase</keyword>
<name>A0A1T4Y8A3_9BACL</name>
<sequence>MSKFDEYFLMQESDVAEYVKEKITFFDKKALLEVKEIGDGNLNYVYRIKETETNKSIIIKQAGTVARISEDIHLSTNRIKIEFEVLSMYRKYAPEFGPDLYGYDAVMNCFAMEDLSEFRILRDGLIHYQIYPHLADHMSTFIVDTLLPTTDVFMEHKEKKEQVKTFINPELCEISEELVYTEPFTDHNKRNELFGPIQAWLSQQIYEDQLLRTEAAKLKFAFMNNAQALIHGDLHTGSIFVTPDQTKVIDPEFAFYGPIGYDVGNLIANLVFAHVRAVVAGEEAYVEWSKRTIASFIDQFQKKFIVKWNDGAIDRLAKEDGFKNHYLHTVMEDTAGICGLEIIRRIVGLAKVKDIVGIEEPEAREKAEKICVLFAKDCIMKRASLQTGDQYIGLLQEKMEEI</sequence>
<dbReference type="InterPro" id="IPR002575">
    <property type="entry name" value="Aminoglycoside_PTrfase"/>
</dbReference>
<dbReference type="PANTHER" id="PTHR34273">
    <property type="entry name" value="METHYLTHIORIBOSE KINASE"/>
    <property type="match status" value="1"/>
</dbReference>
<evidence type="ECO:0000256" key="3">
    <source>
        <dbReference type="ARBA" id="ARBA00012128"/>
    </source>
</evidence>
<keyword evidence="10" id="KW-1185">Reference proteome</keyword>
<dbReference type="SUPFAM" id="SSF56112">
    <property type="entry name" value="Protein kinase-like (PK-like)"/>
    <property type="match status" value="1"/>
</dbReference>
<dbReference type="GO" id="GO:0009086">
    <property type="term" value="P:methionine biosynthetic process"/>
    <property type="evidence" value="ECO:0007669"/>
    <property type="project" value="InterPro"/>
</dbReference>
<dbReference type="Gene3D" id="3.90.1200.10">
    <property type="match status" value="1"/>
</dbReference>
<dbReference type="GO" id="GO:0005524">
    <property type="term" value="F:ATP binding"/>
    <property type="evidence" value="ECO:0007669"/>
    <property type="project" value="UniProtKB-KW"/>
</dbReference>
<keyword evidence="4" id="KW-0808">Transferase</keyword>
<dbReference type="Pfam" id="PF01636">
    <property type="entry name" value="APH"/>
    <property type="match status" value="1"/>
</dbReference>
<gene>
    <name evidence="9" type="ORF">SAMN04244570_1964</name>
</gene>
<dbReference type="GO" id="GO:0046522">
    <property type="term" value="F:S-methyl-5-thioribose kinase activity"/>
    <property type="evidence" value="ECO:0007669"/>
    <property type="project" value="UniProtKB-EC"/>
</dbReference>
<evidence type="ECO:0000313" key="10">
    <source>
        <dbReference type="Proteomes" id="UP000190042"/>
    </source>
</evidence>
<dbReference type="PIRSF" id="PIRSF031134">
    <property type="entry name" value="MTRK"/>
    <property type="match status" value="1"/>
</dbReference>
<evidence type="ECO:0000256" key="5">
    <source>
        <dbReference type="ARBA" id="ARBA00022741"/>
    </source>
</evidence>
<evidence type="ECO:0000256" key="1">
    <source>
        <dbReference type="ARBA" id="ARBA00010165"/>
    </source>
</evidence>
<dbReference type="InterPro" id="IPR011009">
    <property type="entry name" value="Kinase-like_dom_sf"/>
</dbReference>
<dbReference type="Gene3D" id="3.30.200.20">
    <property type="entry name" value="Phosphorylase Kinase, domain 1"/>
    <property type="match status" value="1"/>
</dbReference>
<organism evidence="9 10">
    <name type="scientific">Sporosarcina newyorkensis</name>
    <dbReference type="NCBI Taxonomy" id="759851"/>
    <lineage>
        <taxon>Bacteria</taxon>
        <taxon>Bacillati</taxon>
        <taxon>Bacillota</taxon>
        <taxon>Bacilli</taxon>
        <taxon>Bacillales</taxon>
        <taxon>Caryophanaceae</taxon>
        <taxon>Sporosarcina</taxon>
    </lineage>
</organism>
<dbReference type="PANTHER" id="PTHR34273:SF2">
    <property type="entry name" value="METHYLTHIORIBOSE KINASE"/>
    <property type="match status" value="1"/>
</dbReference>
<evidence type="ECO:0000259" key="8">
    <source>
        <dbReference type="Pfam" id="PF01636"/>
    </source>
</evidence>
<dbReference type="AlphaFoldDB" id="A0A1T4Y8A3"/>
<evidence type="ECO:0000256" key="7">
    <source>
        <dbReference type="ARBA" id="ARBA00022840"/>
    </source>
</evidence>
<feature type="domain" description="Aminoglycoside phosphotransferase" evidence="8">
    <location>
        <begin position="203"/>
        <end position="281"/>
    </location>
</feature>
<dbReference type="RefSeq" id="WP_078817491.1">
    <property type="nucleotide sequence ID" value="NZ_FUYJ01000003.1"/>
</dbReference>
<reference evidence="10" key="1">
    <citation type="submission" date="2017-02" db="EMBL/GenBank/DDBJ databases">
        <authorList>
            <person name="Varghese N."/>
            <person name="Submissions S."/>
        </authorList>
    </citation>
    <scope>NUCLEOTIDE SEQUENCE [LARGE SCALE GENOMIC DNA]</scope>
    <source>
        <strain evidence="10">DSM 23966</strain>
    </source>
</reference>
<evidence type="ECO:0000256" key="2">
    <source>
        <dbReference type="ARBA" id="ARBA00011738"/>
    </source>
</evidence>
<comment type="similarity">
    <text evidence="1">Belongs to the methylthioribose kinase family.</text>
</comment>
<dbReference type="InterPro" id="IPR009212">
    <property type="entry name" value="Methylthioribose_kinase"/>
</dbReference>
<keyword evidence="7" id="KW-0067">ATP-binding</keyword>
<accession>A0A1T4Y8A3</accession>
<comment type="subunit">
    <text evidence="2">Homodimer.</text>
</comment>
<dbReference type="EMBL" id="FUYJ01000003">
    <property type="protein sequence ID" value="SKA97913.1"/>
    <property type="molecule type" value="Genomic_DNA"/>
</dbReference>
<evidence type="ECO:0000313" key="9">
    <source>
        <dbReference type="EMBL" id="SKA97913.1"/>
    </source>
</evidence>
<proteinExistence type="inferred from homology"/>
<dbReference type="EC" id="2.7.1.100" evidence="3"/>
<protein>
    <recommendedName>
        <fullName evidence="3">S-methyl-5-thioribose kinase</fullName>
        <ecNumber evidence="3">2.7.1.100</ecNumber>
    </recommendedName>
</protein>
<evidence type="ECO:0000256" key="4">
    <source>
        <dbReference type="ARBA" id="ARBA00022679"/>
    </source>
</evidence>